<comment type="caution">
    <text evidence="6">The sequence shown here is derived from an EMBL/GenBank/DDBJ whole genome shotgun (WGS) entry which is preliminary data.</text>
</comment>
<evidence type="ECO:0000256" key="3">
    <source>
        <dbReference type="ARBA" id="ARBA00022729"/>
    </source>
</evidence>
<feature type="domain" description="Periplasmic binding protein" evidence="5">
    <location>
        <begin position="48"/>
        <end position="301"/>
    </location>
</feature>
<dbReference type="PANTHER" id="PTHR46847:SF1">
    <property type="entry name" value="D-ALLOSE-BINDING PERIPLASMIC PROTEIN-RELATED"/>
    <property type="match status" value="1"/>
</dbReference>
<protein>
    <submittedName>
        <fullName evidence="6">Ribose transport system substrate-binding protein</fullName>
    </submittedName>
</protein>
<evidence type="ECO:0000313" key="7">
    <source>
        <dbReference type="Proteomes" id="UP000717624"/>
    </source>
</evidence>
<accession>A0A938XWC5</accession>
<organism evidence="6 7">
    <name type="scientific">Brevibacillus fulvus</name>
    <dbReference type="NCBI Taxonomy" id="1125967"/>
    <lineage>
        <taxon>Bacteria</taxon>
        <taxon>Bacillati</taxon>
        <taxon>Bacillota</taxon>
        <taxon>Bacilli</taxon>
        <taxon>Bacillales</taxon>
        <taxon>Paenibacillaceae</taxon>
        <taxon>Brevibacillus</taxon>
    </lineage>
</organism>
<dbReference type="AlphaFoldDB" id="A0A938XWC5"/>
<sequence length="330" mass="35345">MKRGTRLGSLVSSLLLISLLTGCGGGAQQANQADAKPDSGTAKAEKVIGMSFPFADHGWMGAVIEYAKQQGEEAGVKVEMTTADNPNKQTNDVEDLLTKKVDVLVMLPIETDALTPAVDKVKEANIPLVVFDREVANDNYTALVKGDNEGIGKNAAAFIGEQLGGKGNVVVISGPPSSVTTQRVEGFTSVIQEKYPDIKILADQNGEFRKEKGYEVMQNLLQAQSHIDAVYTIDDEMALGALQAIREAKRSEIKVVTGAGGAKDFYKEIKDASDLTLATFTYSPLMVKEAVKVGVDIANGKTPAEKNITLPAEKVSKDNVDQFYVPDASY</sequence>
<dbReference type="InterPro" id="IPR028082">
    <property type="entry name" value="Peripla_BP_I"/>
</dbReference>
<dbReference type="GO" id="GO:0030313">
    <property type="term" value="C:cell envelope"/>
    <property type="evidence" value="ECO:0007669"/>
    <property type="project" value="UniProtKB-SubCell"/>
</dbReference>
<dbReference type="EMBL" id="JAFBEB010000001">
    <property type="protein sequence ID" value="MBM7588883.1"/>
    <property type="molecule type" value="Genomic_DNA"/>
</dbReference>
<name>A0A938XWC5_9BACL</name>
<comment type="similarity">
    <text evidence="2">Belongs to the bacterial solute-binding protein 2 family.</text>
</comment>
<dbReference type="PANTHER" id="PTHR46847">
    <property type="entry name" value="D-ALLOSE-BINDING PERIPLASMIC PROTEIN-RELATED"/>
    <property type="match status" value="1"/>
</dbReference>
<dbReference type="PROSITE" id="PS51257">
    <property type="entry name" value="PROKAR_LIPOPROTEIN"/>
    <property type="match status" value="1"/>
</dbReference>
<evidence type="ECO:0000259" key="5">
    <source>
        <dbReference type="Pfam" id="PF13407"/>
    </source>
</evidence>
<dbReference type="Pfam" id="PF13407">
    <property type="entry name" value="Peripla_BP_4"/>
    <property type="match status" value="1"/>
</dbReference>
<dbReference type="Proteomes" id="UP000717624">
    <property type="component" value="Unassembled WGS sequence"/>
</dbReference>
<evidence type="ECO:0000313" key="6">
    <source>
        <dbReference type="EMBL" id="MBM7588883.1"/>
    </source>
</evidence>
<dbReference type="RefSeq" id="WP_204516601.1">
    <property type="nucleotide sequence ID" value="NZ_BAABIN010000009.1"/>
</dbReference>
<dbReference type="GO" id="GO:0030246">
    <property type="term" value="F:carbohydrate binding"/>
    <property type="evidence" value="ECO:0007669"/>
    <property type="project" value="UniProtKB-ARBA"/>
</dbReference>
<evidence type="ECO:0000256" key="2">
    <source>
        <dbReference type="ARBA" id="ARBA00007639"/>
    </source>
</evidence>
<keyword evidence="3 4" id="KW-0732">Signal</keyword>
<keyword evidence="7" id="KW-1185">Reference proteome</keyword>
<dbReference type="SUPFAM" id="SSF53822">
    <property type="entry name" value="Periplasmic binding protein-like I"/>
    <property type="match status" value="1"/>
</dbReference>
<dbReference type="InterPro" id="IPR025997">
    <property type="entry name" value="SBP_2_dom"/>
</dbReference>
<dbReference type="Gene3D" id="3.40.50.2300">
    <property type="match status" value="2"/>
</dbReference>
<reference evidence="6" key="1">
    <citation type="submission" date="2021-01" db="EMBL/GenBank/DDBJ databases">
        <title>Genomic Encyclopedia of Type Strains, Phase IV (KMG-IV): sequencing the most valuable type-strain genomes for metagenomic binning, comparative biology and taxonomic classification.</title>
        <authorList>
            <person name="Goeker M."/>
        </authorList>
    </citation>
    <scope>NUCLEOTIDE SEQUENCE</scope>
    <source>
        <strain evidence="6">DSM 25523</strain>
    </source>
</reference>
<gene>
    <name evidence="6" type="ORF">JOD01_000469</name>
</gene>
<feature type="chain" id="PRO_5037358388" evidence="4">
    <location>
        <begin position="30"/>
        <end position="330"/>
    </location>
</feature>
<feature type="signal peptide" evidence="4">
    <location>
        <begin position="1"/>
        <end position="29"/>
    </location>
</feature>
<evidence type="ECO:0000256" key="1">
    <source>
        <dbReference type="ARBA" id="ARBA00004196"/>
    </source>
</evidence>
<comment type="subcellular location">
    <subcellularLocation>
        <location evidence="1">Cell envelope</location>
    </subcellularLocation>
</comment>
<proteinExistence type="inferred from homology"/>
<evidence type="ECO:0000256" key="4">
    <source>
        <dbReference type="SAM" id="SignalP"/>
    </source>
</evidence>